<dbReference type="CDD" id="cd06261">
    <property type="entry name" value="TM_PBP2"/>
    <property type="match status" value="1"/>
</dbReference>
<evidence type="ECO:0000313" key="9">
    <source>
        <dbReference type="EMBL" id="OHV38980.1"/>
    </source>
</evidence>
<feature type="transmembrane region" description="Helical" evidence="7">
    <location>
        <begin position="241"/>
        <end position="262"/>
    </location>
</feature>
<evidence type="ECO:0000256" key="7">
    <source>
        <dbReference type="RuleBase" id="RU363032"/>
    </source>
</evidence>
<evidence type="ECO:0000259" key="8">
    <source>
        <dbReference type="PROSITE" id="PS50928"/>
    </source>
</evidence>
<dbReference type="InterPro" id="IPR035906">
    <property type="entry name" value="MetI-like_sf"/>
</dbReference>
<keyword evidence="10" id="KW-1185">Reference proteome</keyword>
<comment type="caution">
    <text evidence="9">The sequence shown here is derived from an EMBL/GenBank/DDBJ whole genome shotgun (WGS) entry which is preliminary data.</text>
</comment>
<protein>
    <submittedName>
        <fullName evidence="9">ABC transporter permease</fullName>
    </submittedName>
</protein>
<feature type="transmembrane region" description="Helical" evidence="7">
    <location>
        <begin position="140"/>
        <end position="160"/>
    </location>
</feature>
<dbReference type="PROSITE" id="PS50928">
    <property type="entry name" value="ABC_TM1"/>
    <property type="match status" value="1"/>
</dbReference>
<dbReference type="PANTHER" id="PTHR43744:SF12">
    <property type="entry name" value="ABC TRANSPORTER PERMEASE PROTEIN MG189-RELATED"/>
    <property type="match status" value="1"/>
</dbReference>
<keyword evidence="6 7" id="KW-0472">Membrane</keyword>
<keyword evidence="3" id="KW-1003">Cell membrane</keyword>
<keyword evidence="5 7" id="KW-1133">Transmembrane helix</keyword>
<dbReference type="InterPro" id="IPR000515">
    <property type="entry name" value="MetI-like"/>
</dbReference>
<comment type="subcellular location">
    <subcellularLocation>
        <location evidence="1 7">Cell membrane</location>
        <topology evidence="1 7">Multi-pass membrane protein</topology>
    </subcellularLocation>
</comment>
<gene>
    <name evidence="9" type="ORF">CC117_03220</name>
</gene>
<dbReference type="SUPFAM" id="SSF161098">
    <property type="entry name" value="MetI-like"/>
    <property type="match status" value="1"/>
</dbReference>
<accession>A0A1S1QYE0</accession>
<dbReference type="AlphaFoldDB" id="A0A1S1QYE0"/>
<feature type="transmembrane region" description="Helical" evidence="7">
    <location>
        <begin position="181"/>
        <end position="204"/>
    </location>
</feature>
<keyword evidence="2 7" id="KW-0813">Transport</keyword>
<dbReference type="GO" id="GO:0005886">
    <property type="term" value="C:plasma membrane"/>
    <property type="evidence" value="ECO:0007669"/>
    <property type="project" value="UniProtKB-SubCell"/>
</dbReference>
<evidence type="ECO:0000256" key="5">
    <source>
        <dbReference type="ARBA" id="ARBA00022989"/>
    </source>
</evidence>
<feature type="transmembrane region" description="Helical" evidence="7">
    <location>
        <begin position="77"/>
        <end position="99"/>
    </location>
</feature>
<evidence type="ECO:0000256" key="4">
    <source>
        <dbReference type="ARBA" id="ARBA00022692"/>
    </source>
</evidence>
<organism evidence="9 10">
    <name type="scientific">Parafrankia colletiae</name>
    <dbReference type="NCBI Taxonomy" id="573497"/>
    <lineage>
        <taxon>Bacteria</taxon>
        <taxon>Bacillati</taxon>
        <taxon>Actinomycetota</taxon>
        <taxon>Actinomycetes</taxon>
        <taxon>Frankiales</taxon>
        <taxon>Frankiaceae</taxon>
        <taxon>Parafrankia</taxon>
    </lineage>
</organism>
<evidence type="ECO:0000256" key="6">
    <source>
        <dbReference type="ARBA" id="ARBA00023136"/>
    </source>
</evidence>
<evidence type="ECO:0000313" key="10">
    <source>
        <dbReference type="Proteomes" id="UP000179627"/>
    </source>
</evidence>
<evidence type="ECO:0000256" key="3">
    <source>
        <dbReference type="ARBA" id="ARBA00022475"/>
    </source>
</evidence>
<dbReference type="EMBL" id="MBLM01000108">
    <property type="protein sequence ID" value="OHV38980.1"/>
    <property type="molecule type" value="Genomic_DNA"/>
</dbReference>
<dbReference type="GO" id="GO:0055085">
    <property type="term" value="P:transmembrane transport"/>
    <property type="evidence" value="ECO:0007669"/>
    <property type="project" value="InterPro"/>
</dbReference>
<dbReference type="Pfam" id="PF00528">
    <property type="entry name" value="BPD_transp_1"/>
    <property type="match status" value="1"/>
</dbReference>
<evidence type="ECO:0000256" key="1">
    <source>
        <dbReference type="ARBA" id="ARBA00004651"/>
    </source>
</evidence>
<feature type="transmembrane region" description="Helical" evidence="7">
    <location>
        <begin position="106"/>
        <end position="128"/>
    </location>
</feature>
<dbReference type="PANTHER" id="PTHR43744">
    <property type="entry name" value="ABC TRANSPORTER PERMEASE PROTEIN MG189-RELATED-RELATED"/>
    <property type="match status" value="1"/>
</dbReference>
<feature type="domain" description="ABC transmembrane type-1" evidence="8">
    <location>
        <begin position="71"/>
        <end position="262"/>
    </location>
</feature>
<proteinExistence type="inferred from homology"/>
<dbReference type="Proteomes" id="UP000179627">
    <property type="component" value="Unassembled WGS sequence"/>
</dbReference>
<comment type="similarity">
    <text evidence="7">Belongs to the binding-protein-dependent transport system permease family.</text>
</comment>
<sequence>MWPARALSGTVRFAFLAVGVTTALLPFVWMLRTALGPPQNALGMSANPLPSSVSFRAFESAWRAADLGPALLTGVGVSLAILALQLLTAIPAAYAFAWVPFRGRSVLFGVVLATLLVPPQVTAVPNYVTISAFGLADTRVGLVLPFMTHAAMIFLLRQYMTTIPASVLEAARMDGLGTPRTLRRVVVPLCAPAIATVSVFSFLLSFNEYLWPLLVARSPDIATPPLALAGLTSRSSALPDFAQLAAGSLIISLPTLLVFIVAQRRLAAGISGTGQGD</sequence>
<name>A0A1S1QYE0_9ACTN</name>
<keyword evidence="4 7" id="KW-0812">Transmembrane</keyword>
<dbReference type="Gene3D" id="1.10.3720.10">
    <property type="entry name" value="MetI-like"/>
    <property type="match status" value="1"/>
</dbReference>
<feature type="transmembrane region" description="Helical" evidence="7">
    <location>
        <begin position="12"/>
        <end position="31"/>
    </location>
</feature>
<evidence type="ECO:0000256" key="2">
    <source>
        <dbReference type="ARBA" id="ARBA00022448"/>
    </source>
</evidence>
<reference evidence="10" key="1">
    <citation type="submission" date="2016-07" db="EMBL/GenBank/DDBJ databases">
        <title>Sequence Frankia sp. strain CcI1.17.</title>
        <authorList>
            <person name="Ghodhbane-Gtari F."/>
            <person name="Swanson E."/>
            <person name="Gueddou A."/>
            <person name="Morris K."/>
            <person name="Hezbri K."/>
            <person name="Ktari A."/>
            <person name="Nouioui I."/>
            <person name="Abebe-Akele F."/>
            <person name="Simpson S."/>
            <person name="Thomas K."/>
            <person name="Gtari M."/>
            <person name="Tisa L.S."/>
            <person name="Hurst S."/>
        </authorList>
    </citation>
    <scope>NUCLEOTIDE SEQUENCE [LARGE SCALE GENOMIC DNA]</scope>
    <source>
        <strain evidence="10">Cc1.17</strain>
    </source>
</reference>